<dbReference type="GO" id="GO:0043164">
    <property type="term" value="P:Gram-negative-bacterium-type cell wall biogenesis"/>
    <property type="evidence" value="ECO:0007669"/>
    <property type="project" value="TreeGrafter"/>
</dbReference>
<evidence type="ECO:0000313" key="4">
    <source>
        <dbReference type="Proteomes" id="UP000642993"/>
    </source>
</evidence>
<dbReference type="Gene3D" id="3.40.50.620">
    <property type="entry name" value="HUPs"/>
    <property type="match status" value="1"/>
</dbReference>
<dbReference type="InterPro" id="IPR014729">
    <property type="entry name" value="Rossmann-like_a/b/a_fold"/>
</dbReference>
<feature type="transmembrane region" description="Helical" evidence="1">
    <location>
        <begin position="310"/>
        <end position="331"/>
    </location>
</feature>
<dbReference type="Proteomes" id="UP000642993">
    <property type="component" value="Unassembled WGS sequence"/>
</dbReference>
<feature type="transmembrane region" description="Helical" evidence="1">
    <location>
        <begin position="154"/>
        <end position="176"/>
    </location>
</feature>
<dbReference type="InterPro" id="IPR003848">
    <property type="entry name" value="DUF218"/>
</dbReference>
<protein>
    <submittedName>
        <fullName evidence="3">YdcF family protein</fullName>
    </submittedName>
</protein>
<feature type="transmembrane region" description="Helical" evidence="1">
    <location>
        <begin position="125"/>
        <end position="148"/>
    </location>
</feature>
<dbReference type="InterPro" id="IPR051599">
    <property type="entry name" value="Cell_Envelope_Assoc"/>
</dbReference>
<dbReference type="EMBL" id="JACYWE010000004">
    <property type="protein sequence ID" value="MBD8506589.1"/>
    <property type="molecule type" value="Genomic_DNA"/>
</dbReference>
<keyword evidence="1" id="KW-0812">Transmembrane</keyword>
<dbReference type="GO" id="GO:0005886">
    <property type="term" value="C:plasma membrane"/>
    <property type="evidence" value="ECO:0007669"/>
    <property type="project" value="TreeGrafter"/>
</dbReference>
<comment type="caution">
    <text evidence="3">The sequence shown here is derived from an EMBL/GenBank/DDBJ whole genome shotgun (WGS) entry which is preliminary data.</text>
</comment>
<feature type="transmembrane region" description="Helical" evidence="1">
    <location>
        <begin position="29"/>
        <end position="50"/>
    </location>
</feature>
<feature type="transmembrane region" description="Helical" evidence="1">
    <location>
        <begin position="93"/>
        <end position="113"/>
    </location>
</feature>
<dbReference type="PANTHER" id="PTHR30336:SF4">
    <property type="entry name" value="ENVELOPE BIOGENESIS FACTOR ELYC"/>
    <property type="match status" value="1"/>
</dbReference>
<reference evidence="3" key="1">
    <citation type="submission" date="2020-09" db="EMBL/GenBank/DDBJ databases">
        <title>Hoyosella lacisalsi sp. nov., a halotolerant actinobacterium isolated from soil of Lake Gudzhirganskoe.</title>
        <authorList>
            <person name="Yang Q."/>
            <person name="Guo P.Y."/>
            <person name="Liu S.W."/>
            <person name="Li F.N."/>
            <person name="Sun C.H."/>
        </authorList>
    </citation>
    <scope>NUCLEOTIDE SEQUENCE</scope>
    <source>
        <strain evidence="3">G463</strain>
    </source>
</reference>
<gene>
    <name evidence="3" type="ORF">HT102_08830</name>
</gene>
<name>A0A927JC46_9ACTN</name>
<organism evidence="3 4">
    <name type="scientific">Lolliginicoccus lacisalsi</name>
    <dbReference type="NCBI Taxonomy" id="2742202"/>
    <lineage>
        <taxon>Bacteria</taxon>
        <taxon>Bacillati</taxon>
        <taxon>Actinomycetota</taxon>
        <taxon>Actinomycetes</taxon>
        <taxon>Mycobacteriales</taxon>
        <taxon>Hoyosellaceae</taxon>
        <taxon>Lolliginicoccus</taxon>
    </lineage>
</organism>
<keyword evidence="1" id="KW-1133">Transmembrane helix</keyword>
<dbReference type="Pfam" id="PF02698">
    <property type="entry name" value="DUF218"/>
    <property type="match status" value="1"/>
</dbReference>
<evidence type="ECO:0000256" key="1">
    <source>
        <dbReference type="SAM" id="Phobius"/>
    </source>
</evidence>
<evidence type="ECO:0000313" key="3">
    <source>
        <dbReference type="EMBL" id="MBD8506589.1"/>
    </source>
</evidence>
<keyword evidence="1" id="KW-0472">Membrane</keyword>
<dbReference type="PANTHER" id="PTHR30336">
    <property type="entry name" value="INNER MEMBRANE PROTEIN, PROBABLE PERMEASE"/>
    <property type="match status" value="1"/>
</dbReference>
<proteinExistence type="predicted"/>
<feature type="transmembrane region" description="Helical" evidence="1">
    <location>
        <begin position="57"/>
        <end position="81"/>
    </location>
</feature>
<evidence type="ECO:0000259" key="2">
    <source>
        <dbReference type="Pfam" id="PF02698"/>
    </source>
</evidence>
<sequence length="333" mass="35022">MLSLVMALVLGLALWRSWSTEKRRLRNGFLLLGTVWFGTIALVELVATAIPGVRIVWFAAFLLLPFLAIALVGLLLANGVVMMQREGRNLGNLLSFLAGLALLVLPLVALQLIMAGQPALTGLAVFLFLAGTYLTVLFLVVAAYAVFYGLVVRVAAPGAIVVLGAGLLDGGIPPLLRHRLDRAIRLWRSSDAATRPVLVPSGGQGPDEPRAEGTAMAEYLLAQGVPGACILVEDQARDTEENLRYSSRVLAANEIPGPVVVVTSNYHALRAALTARAVGLDADVVGSRTAAYFLPSAFLREFVAILVERARISVVVLAGCAGLAVLAGVVAGG</sequence>
<dbReference type="GO" id="GO:0000270">
    <property type="term" value="P:peptidoglycan metabolic process"/>
    <property type="evidence" value="ECO:0007669"/>
    <property type="project" value="TreeGrafter"/>
</dbReference>
<dbReference type="AlphaFoldDB" id="A0A927JC46"/>
<dbReference type="CDD" id="cd06259">
    <property type="entry name" value="YdcF-like"/>
    <property type="match status" value="1"/>
</dbReference>
<keyword evidence="4" id="KW-1185">Reference proteome</keyword>
<feature type="domain" description="DUF218" evidence="2">
    <location>
        <begin position="159"/>
        <end position="303"/>
    </location>
</feature>
<dbReference type="RefSeq" id="WP_192039047.1">
    <property type="nucleotide sequence ID" value="NZ_JACYWE010000004.1"/>
</dbReference>
<accession>A0A927JC46</accession>